<evidence type="ECO:0000256" key="1">
    <source>
        <dbReference type="ARBA" id="ARBA00001947"/>
    </source>
</evidence>
<dbReference type="InterPro" id="IPR032632">
    <property type="entry name" value="Peptidase_M16_M"/>
</dbReference>
<evidence type="ECO:0000313" key="19">
    <source>
        <dbReference type="Proteomes" id="UP001178148"/>
    </source>
</evidence>
<dbReference type="PROSITE" id="PS51257">
    <property type="entry name" value="PROKAR_LIPOPROTEIN"/>
    <property type="match status" value="1"/>
</dbReference>
<keyword evidence="8" id="KW-0378">Hydrolase</keyword>
<evidence type="ECO:0000256" key="11">
    <source>
        <dbReference type="ARBA" id="ARBA00029597"/>
    </source>
</evidence>
<comment type="caution">
    <text evidence="18">The sequence shown here is derived from an EMBL/GenBank/DDBJ whole genome shotgun (WGS) entry which is preliminary data.</text>
</comment>
<dbReference type="AlphaFoldDB" id="A0AA90P0H4"/>
<sequence length="969" mass="110065">MLKNSMRKVAIIVAVVVAGVVIILVTAGCSIPLGKDMDKSEMESDFIVKSPADPRDYRHVTLPSGLRVLLISDPDTDKAAVAVDVGVGSYDDPNSRLGLAHFLEHMLFLGNKKYPEVDGYFEYIRANGGSSNAYTSDVHTNYFFDINSNKLQPALDQLAQFFVSPTLDPKYVDRERHAVDSEYKLHAREDAWRLFSVMGLTSNPDHPKSRFNIGNLETLSNDDGVSLWQDLKSFYDKYYVAGNIKAVVYGKESIDILEQWVKLSFEGVPTGVSKDKTIGIKPYAKNQLGVRINLVPIDESRSLYLDFPMESIQPYFRKKPVDYLSRMLGYEGKGSLHSMLKELGLINSLGVSCNDLANEYCEFSISMDLTLKGLDKVDDITAMVFDYLDLIGKEGMRESFYLESKDIAKLNFRYQQDIAPQHMVSSLAVKMRYVPVRHILDANYLYEEYDSKLIKSFLSKMTPDNLRQVVVAKSLQTDKLEPYFGAHYSIEALALSLLKRLKAPKKHKALTIPAVNEFIASDFKLRKSSNGESGEPKRIIHQPGIDVWARTDTSFSMPRASVQIKISTSKASDTVDSLALLQVYESLLSRSLEEYGYPAKEADLNYAVSSDREGLVISIFGYQDKQHLLLKGIMKAMTQFAPDKKDFDREHALLIRACKNKQFQLPYRLVADAVKQIIYRRYPSDEKLLKAAESITFDALKKYVKTFYQDIHIDMLIYGNHARDEAAALAAMVEKALLTPANRSEKYSEPFNLLANEQRVFEMDIKHNDSAFMIYLQRQETDNNTRACYGLLARLLATPFFNSLRTEQQLGYAVFAYPYPVEKHPSVVFLVQSPKVDPLEIEVRFRAFMKEQIVRIKSLTDGELEEYRQGLIGELLQRDINLANRSFRFWASIVQEEPFDNRSRMAEAVRNVSIADIQRGFNVLLEDKGRVIIRSFGEKHQSAKKQIKEKGVCRDLKCFDDLPSGARGL</sequence>
<keyword evidence="7" id="KW-0479">Metal-binding</keyword>
<evidence type="ECO:0000256" key="12">
    <source>
        <dbReference type="ARBA" id="ARBA00031184"/>
    </source>
</evidence>
<dbReference type="GO" id="GO:0006508">
    <property type="term" value="P:proteolysis"/>
    <property type="evidence" value="ECO:0007669"/>
    <property type="project" value="UniProtKB-KW"/>
</dbReference>
<accession>A0AA90P0H4</accession>
<dbReference type="InterPro" id="IPR050626">
    <property type="entry name" value="Peptidase_M16"/>
</dbReference>
<dbReference type="GO" id="GO:0046872">
    <property type="term" value="F:metal ion binding"/>
    <property type="evidence" value="ECO:0007669"/>
    <property type="project" value="UniProtKB-KW"/>
</dbReference>
<keyword evidence="9" id="KW-0862">Zinc</keyword>
<dbReference type="FunFam" id="3.30.830.10:FF:000012">
    <property type="entry name" value="Protease 3"/>
    <property type="match status" value="1"/>
</dbReference>
<dbReference type="GO" id="GO:0004222">
    <property type="term" value="F:metalloendopeptidase activity"/>
    <property type="evidence" value="ECO:0007669"/>
    <property type="project" value="UniProtKB-EC"/>
</dbReference>
<dbReference type="Pfam" id="PF00675">
    <property type="entry name" value="Peptidase_M16"/>
    <property type="match status" value="1"/>
</dbReference>
<feature type="domain" description="Peptidase M16 N-terminal" evidence="14">
    <location>
        <begin position="67"/>
        <end position="191"/>
    </location>
</feature>
<evidence type="ECO:0000256" key="13">
    <source>
        <dbReference type="ARBA" id="ARBA00033450"/>
    </source>
</evidence>
<dbReference type="Gene3D" id="3.30.830.10">
    <property type="entry name" value="Metalloenzyme, LuxS/M16 peptidase-like"/>
    <property type="match status" value="4"/>
</dbReference>
<evidence type="ECO:0000259" key="15">
    <source>
        <dbReference type="Pfam" id="PF05193"/>
    </source>
</evidence>
<keyword evidence="10" id="KW-0482">Metalloprotease</keyword>
<evidence type="ECO:0000259" key="14">
    <source>
        <dbReference type="Pfam" id="PF00675"/>
    </source>
</evidence>
<dbReference type="SUPFAM" id="SSF63411">
    <property type="entry name" value="LuxS/MPP-like metallohydrolase"/>
    <property type="match status" value="4"/>
</dbReference>
<evidence type="ECO:0000256" key="3">
    <source>
        <dbReference type="ARBA" id="ARBA00007261"/>
    </source>
</evidence>
<dbReference type="InterPro" id="IPR007863">
    <property type="entry name" value="Peptidase_M16_C"/>
</dbReference>
<dbReference type="PANTHER" id="PTHR43690">
    <property type="entry name" value="NARDILYSIN"/>
    <property type="match status" value="1"/>
</dbReference>
<dbReference type="EC" id="3.4.24.55" evidence="4"/>
<dbReference type="Pfam" id="PF05193">
    <property type="entry name" value="Peptidase_M16_C"/>
    <property type="match status" value="1"/>
</dbReference>
<evidence type="ECO:0000256" key="7">
    <source>
        <dbReference type="ARBA" id="ARBA00022723"/>
    </source>
</evidence>
<gene>
    <name evidence="18" type="ORF">QS748_11615</name>
</gene>
<feature type="domain" description="Coenzyme PQQ synthesis protein F-like C-terminal lobe" evidence="17">
    <location>
        <begin position="791"/>
        <end position="890"/>
    </location>
</feature>
<name>A0AA90P0H4_9GAMM</name>
<dbReference type="Pfam" id="PF22456">
    <property type="entry name" value="PqqF-like_C_4"/>
    <property type="match status" value="1"/>
</dbReference>
<comment type="similarity">
    <text evidence="3">Belongs to the peptidase M16 family.</text>
</comment>
<organism evidence="18 19">
    <name type="scientific">Candidatus Endonucleibacter bathymodioli</name>
    <dbReference type="NCBI Taxonomy" id="539814"/>
    <lineage>
        <taxon>Bacteria</taxon>
        <taxon>Pseudomonadati</taxon>
        <taxon>Pseudomonadota</taxon>
        <taxon>Gammaproteobacteria</taxon>
        <taxon>Oceanospirillales</taxon>
        <taxon>Endozoicomonadaceae</taxon>
        <taxon>Candidatus Endonucleibacter</taxon>
    </lineage>
</organism>
<evidence type="ECO:0000256" key="2">
    <source>
        <dbReference type="ARBA" id="ARBA00002184"/>
    </source>
</evidence>
<dbReference type="Proteomes" id="UP001178148">
    <property type="component" value="Unassembled WGS sequence"/>
</dbReference>
<evidence type="ECO:0000259" key="17">
    <source>
        <dbReference type="Pfam" id="PF22456"/>
    </source>
</evidence>
<reference evidence="18 19" key="1">
    <citation type="journal article" date="2023" name="bioRxiv">
        <title>An intranuclear bacterial parasite of deep-sea mussels expresses apoptosis inhibitors acquired from its host.</title>
        <authorList>
            <person name="Gonzalez Porras M.A."/>
            <person name="Assie A."/>
            <person name="Tietjen M."/>
            <person name="Violette M."/>
            <person name="Kleiner M."/>
            <person name="Gruber-Vodicka H."/>
            <person name="Dubilier N."/>
            <person name="Leisch N."/>
        </authorList>
    </citation>
    <scope>NUCLEOTIDE SEQUENCE [LARGE SCALE GENOMIC DNA]</scope>
    <source>
        <strain evidence="18">IAP13</strain>
    </source>
</reference>
<comment type="cofactor">
    <cofactor evidence="1">
        <name>Zn(2+)</name>
        <dbReference type="ChEBI" id="CHEBI:29105"/>
    </cofactor>
</comment>
<evidence type="ECO:0000259" key="16">
    <source>
        <dbReference type="Pfam" id="PF16187"/>
    </source>
</evidence>
<protein>
    <recommendedName>
        <fullName evidence="5">Protease 3</fullName>
        <ecNumber evidence="4">3.4.24.55</ecNumber>
    </recommendedName>
    <alternativeName>
        <fullName evidence="13">Pitrilysin</fullName>
    </alternativeName>
    <alternativeName>
        <fullName evidence="12">Protease III</fullName>
    </alternativeName>
    <alternativeName>
        <fullName evidence="11">Protease pi</fullName>
    </alternativeName>
</protein>
<evidence type="ECO:0000256" key="5">
    <source>
        <dbReference type="ARBA" id="ARBA00017565"/>
    </source>
</evidence>
<proteinExistence type="inferred from homology"/>
<evidence type="ECO:0000256" key="8">
    <source>
        <dbReference type="ARBA" id="ARBA00022801"/>
    </source>
</evidence>
<keyword evidence="19" id="KW-1185">Reference proteome</keyword>
<dbReference type="PANTHER" id="PTHR43690:SF18">
    <property type="entry name" value="INSULIN-DEGRADING ENZYME-RELATED"/>
    <property type="match status" value="1"/>
</dbReference>
<dbReference type="InterPro" id="IPR011765">
    <property type="entry name" value="Pept_M16_N"/>
</dbReference>
<evidence type="ECO:0000256" key="4">
    <source>
        <dbReference type="ARBA" id="ARBA00012449"/>
    </source>
</evidence>
<evidence type="ECO:0000256" key="10">
    <source>
        <dbReference type="ARBA" id="ARBA00023049"/>
    </source>
</evidence>
<dbReference type="FunFam" id="3.30.830.10:FF:000005">
    <property type="entry name" value="nardilysin isoform X1"/>
    <property type="match status" value="1"/>
</dbReference>
<dbReference type="Pfam" id="PF16187">
    <property type="entry name" value="Peptidase_M16_M"/>
    <property type="match status" value="1"/>
</dbReference>
<comment type="function">
    <text evidence="2">Endopeptidase that degrades small peptides of less than 7 kDa, such as glucagon and insulin.</text>
</comment>
<evidence type="ECO:0000256" key="6">
    <source>
        <dbReference type="ARBA" id="ARBA00022670"/>
    </source>
</evidence>
<evidence type="ECO:0000313" key="18">
    <source>
        <dbReference type="EMBL" id="MDP0589791.1"/>
    </source>
</evidence>
<dbReference type="InterPro" id="IPR011249">
    <property type="entry name" value="Metalloenz_LuxS/M16"/>
</dbReference>
<dbReference type="InterPro" id="IPR054734">
    <property type="entry name" value="PqqF-like_C_4"/>
</dbReference>
<keyword evidence="6" id="KW-0645">Protease</keyword>
<dbReference type="EMBL" id="JASXSV010000021">
    <property type="protein sequence ID" value="MDP0589791.1"/>
    <property type="molecule type" value="Genomic_DNA"/>
</dbReference>
<feature type="domain" description="Peptidase M16 C-terminal" evidence="15">
    <location>
        <begin position="229"/>
        <end position="398"/>
    </location>
</feature>
<evidence type="ECO:0000256" key="9">
    <source>
        <dbReference type="ARBA" id="ARBA00022833"/>
    </source>
</evidence>
<feature type="domain" description="Peptidase M16 middle/third" evidence="16">
    <location>
        <begin position="412"/>
        <end position="691"/>
    </location>
</feature>